<dbReference type="Pfam" id="PF05405">
    <property type="entry name" value="Mt_ATP-synt_B"/>
    <property type="match status" value="1"/>
</dbReference>
<keyword evidence="8 9" id="KW-0472">Membrane</keyword>
<protein>
    <recommendedName>
        <fullName evidence="9">ATP synthase subunit b</fullName>
    </recommendedName>
</protein>
<proteinExistence type="inferred from homology"/>
<keyword evidence="6 9" id="KW-0406">Ion transport</keyword>
<evidence type="ECO:0000256" key="4">
    <source>
        <dbReference type="ARBA" id="ARBA00022781"/>
    </source>
</evidence>
<gene>
    <name evidence="11" type="ORF">CHILSU_LOCUS5395</name>
</gene>
<organism evidence="11 12">
    <name type="scientific">Chilo suppressalis</name>
    <name type="common">Asiatic rice borer moth</name>
    <dbReference type="NCBI Taxonomy" id="168631"/>
    <lineage>
        <taxon>Eukaryota</taxon>
        <taxon>Metazoa</taxon>
        <taxon>Ecdysozoa</taxon>
        <taxon>Arthropoda</taxon>
        <taxon>Hexapoda</taxon>
        <taxon>Insecta</taxon>
        <taxon>Pterygota</taxon>
        <taxon>Neoptera</taxon>
        <taxon>Endopterygota</taxon>
        <taxon>Lepidoptera</taxon>
        <taxon>Glossata</taxon>
        <taxon>Ditrysia</taxon>
        <taxon>Pyraloidea</taxon>
        <taxon>Crambidae</taxon>
        <taxon>Crambinae</taxon>
        <taxon>Chilo</taxon>
    </lineage>
</organism>
<dbReference type="InterPro" id="IPR008688">
    <property type="entry name" value="ATP_synth_Bsub_B/MI25"/>
</dbReference>
<feature type="signal peptide" evidence="10">
    <location>
        <begin position="1"/>
        <end position="22"/>
    </location>
</feature>
<dbReference type="PANTHER" id="PTHR12733:SF3">
    <property type="entry name" value="ATP SYNTHASE F(0) COMPLEX SUBUNIT B1, MITOCHONDRIAL"/>
    <property type="match status" value="1"/>
</dbReference>
<name>A0ABN8B4V0_CHISP</name>
<keyword evidence="3 9" id="KW-0138">CF(0)</keyword>
<sequence>MLLRSFNFVIRSRLLLPRTVLATYSAYCPTKTITQKDAMPPGSGSSVSKVPGPKRALYSGKVRFGFIPDEWFQFFHSKTGVTGPYLFMLVLANYMISKEIFIMEHEYYLGLSILIVISGAVKYLGPDLASGLDKEVDAVQAEFDKCRKDEIDAYENAIKSAKDSQWRAEGQQLLMDAKKENIAMQLESVYRERYMLVYTTVKGRMDYHVKRYNAEARIQQKWMIDWILENVKKSITPEFEKQALNAAIQELALVASRTN</sequence>
<evidence type="ECO:0000256" key="1">
    <source>
        <dbReference type="ARBA" id="ARBA00007479"/>
    </source>
</evidence>
<comment type="similarity">
    <text evidence="1 9">Belongs to the eukaryotic ATPase B chain family.</text>
</comment>
<keyword evidence="7 9" id="KW-0496">Mitochondrion</keyword>
<evidence type="ECO:0000313" key="11">
    <source>
        <dbReference type="EMBL" id="CAH0402157.1"/>
    </source>
</evidence>
<feature type="chain" id="PRO_5047243444" description="ATP synthase subunit b" evidence="10">
    <location>
        <begin position="23"/>
        <end position="259"/>
    </location>
</feature>
<comment type="function">
    <text evidence="9">Subunit b, of the mitochondrial membrane ATP synthase complex (F(1)F(0) ATP synthase or Complex V) that produces ATP from ADP in the presence of a proton gradient across the membrane which is generated by electron transport complexes of the respiratory chain. ATP synthase complex consist of a soluble F(1) head domain - the catalytic core - and a membrane F(1) domain - the membrane proton channel. These two domains are linked by a central stalk rotating inside the F(1) region and a stationary peripheral stalk. During catalysis, ATP synthesis in the catalytic domain of F(1) is coupled via a rotary mechanism of the central stalk subunits to proton translocation. In vivo, can only synthesize ATP although its ATP hydrolase activity can be activated artificially in vitro. Part of the complex F(0) domain. Part of the complex F(0) domain and the peripheric stalk, which acts as a stator to hold the catalytic alpha(3)beta(3) subcomplex and subunit a/ATP6 static relative to the rotary elements.</text>
</comment>
<comment type="subcellular location">
    <subcellularLocation>
        <location evidence="9">Mitochondrion</location>
    </subcellularLocation>
    <subcellularLocation>
        <location evidence="9">Mitochondrion inner membrane</location>
    </subcellularLocation>
</comment>
<keyword evidence="5 9" id="KW-0999">Mitochondrion inner membrane</keyword>
<evidence type="ECO:0000313" key="12">
    <source>
        <dbReference type="Proteomes" id="UP001153292"/>
    </source>
</evidence>
<dbReference type="InterPro" id="IPR013837">
    <property type="entry name" value="ATP_synth_F0_suB"/>
</dbReference>
<evidence type="ECO:0000256" key="9">
    <source>
        <dbReference type="RuleBase" id="RU368017"/>
    </source>
</evidence>
<evidence type="ECO:0000256" key="10">
    <source>
        <dbReference type="SAM" id="SignalP"/>
    </source>
</evidence>
<reference evidence="11" key="1">
    <citation type="submission" date="2021-12" db="EMBL/GenBank/DDBJ databases">
        <authorList>
            <person name="King R."/>
        </authorList>
    </citation>
    <scope>NUCLEOTIDE SEQUENCE</scope>
</reference>
<evidence type="ECO:0000256" key="6">
    <source>
        <dbReference type="ARBA" id="ARBA00023065"/>
    </source>
</evidence>
<keyword evidence="12" id="KW-1185">Reference proteome</keyword>
<dbReference type="SUPFAM" id="SSF161060">
    <property type="entry name" value="ATP synthase B chain-like"/>
    <property type="match status" value="1"/>
</dbReference>
<dbReference type="EMBL" id="OU963895">
    <property type="protein sequence ID" value="CAH0402157.1"/>
    <property type="molecule type" value="Genomic_DNA"/>
</dbReference>
<accession>A0ABN8B4V0</accession>
<dbReference type="Proteomes" id="UP001153292">
    <property type="component" value="Chromosome 2"/>
</dbReference>
<keyword evidence="4 9" id="KW-0375">Hydrogen ion transport</keyword>
<evidence type="ECO:0000256" key="7">
    <source>
        <dbReference type="ARBA" id="ARBA00023128"/>
    </source>
</evidence>
<evidence type="ECO:0000256" key="3">
    <source>
        <dbReference type="ARBA" id="ARBA00022547"/>
    </source>
</evidence>
<evidence type="ECO:0000256" key="8">
    <source>
        <dbReference type="ARBA" id="ARBA00023136"/>
    </source>
</evidence>
<dbReference type="Gene3D" id="1.20.5.2210">
    <property type="match status" value="1"/>
</dbReference>
<dbReference type="PANTHER" id="PTHR12733">
    <property type="entry name" value="MITOCHONDRIAL ATP SYNTHASE B CHAIN"/>
    <property type="match status" value="1"/>
</dbReference>
<keyword evidence="10" id="KW-0732">Signal</keyword>
<evidence type="ECO:0000256" key="5">
    <source>
        <dbReference type="ARBA" id="ARBA00022792"/>
    </source>
</evidence>
<comment type="subunit">
    <text evidence="9">F-type ATPases have 2 components, CF(1) - the catalytic core - and CF(0) - the membrane proton channel. CF(1) and CF(0) have multiple subunits.</text>
</comment>
<keyword evidence="2 9" id="KW-0813">Transport</keyword>
<evidence type="ECO:0000256" key="2">
    <source>
        <dbReference type="ARBA" id="ARBA00022448"/>
    </source>
</evidence>